<dbReference type="EMBL" id="MT074457">
    <property type="protein sequence ID" value="QIO00474.1"/>
    <property type="molecule type" value="Genomic_DNA"/>
</dbReference>
<keyword evidence="2" id="KW-1185">Reference proteome</keyword>
<gene>
    <name evidence="1" type="ORF">rokbiter_42</name>
</gene>
<protein>
    <submittedName>
        <fullName evidence="1">Uncharacterized protein</fullName>
    </submittedName>
</protein>
<proteinExistence type="predicted"/>
<evidence type="ECO:0000313" key="2">
    <source>
        <dbReference type="Proteomes" id="UP000502180"/>
    </source>
</evidence>
<evidence type="ECO:0000313" key="1">
    <source>
        <dbReference type="EMBL" id="QIO00474.1"/>
    </source>
</evidence>
<dbReference type="Proteomes" id="UP000502180">
    <property type="component" value="Segment"/>
</dbReference>
<organism evidence="1 2">
    <name type="scientific">Salmonella phage rokbiter</name>
    <dbReference type="NCBI Taxonomy" id="2713317"/>
    <lineage>
        <taxon>Viruses</taxon>
        <taxon>Duplodnaviria</taxon>
        <taxon>Heunggongvirae</taxon>
        <taxon>Uroviricota</taxon>
        <taxon>Caudoviricetes</taxon>
        <taxon>Demerecviridae</taxon>
        <taxon>Markadamsvirinae</taxon>
        <taxon>Epseptimavirus</taxon>
        <taxon>Epseptimavirus rokbiter</taxon>
    </lineage>
</organism>
<sequence length="110" mass="10631">MSDRTLLPTNMGGLGGDGVMPGIAVFSGALIDSWLGNGAGGRGVGAGGRGVGAVSVASTAANMLTTSLVSDIESIQSGLNNLGLTVVQGQGTTNLAIANTGAMNLNAITQ</sequence>
<name>A0A6G8RGE3_9CAUD</name>
<accession>A0A6G8RGE3</accession>
<reference evidence="1 2" key="1">
    <citation type="submission" date="2020-02" db="EMBL/GenBank/DDBJ databases">
        <authorList>
            <person name="Olsen N.S."/>
            <person name="Forero-Junco L."/>
            <person name="Kot W."/>
            <person name="Hansen L.H."/>
        </authorList>
    </citation>
    <scope>NUCLEOTIDE SEQUENCE [LARGE SCALE GENOMIC DNA]</scope>
</reference>